<evidence type="ECO:0000256" key="2">
    <source>
        <dbReference type="ARBA" id="ARBA00012118"/>
    </source>
</evidence>
<dbReference type="EMBL" id="UINC01003451">
    <property type="protein sequence ID" value="SVA06442.1"/>
    <property type="molecule type" value="Genomic_DNA"/>
</dbReference>
<dbReference type="Pfam" id="PF00265">
    <property type="entry name" value="TK"/>
    <property type="match status" value="1"/>
</dbReference>
<dbReference type="InterPro" id="IPR020633">
    <property type="entry name" value="Thymidine_kinase_CS"/>
</dbReference>
<dbReference type="PIRSF" id="PIRSF035805">
    <property type="entry name" value="TK_cell"/>
    <property type="match status" value="1"/>
</dbReference>
<dbReference type="HAMAP" id="MF_00124">
    <property type="entry name" value="Thymidine_kinase"/>
    <property type="match status" value="1"/>
</dbReference>
<dbReference type="Gene3D" id="3.30.60.20">
    <property type="match status" value="1"/>
</dbReference>
<evidence type="ECO:0000256" key="6">
    <source>
        <dbReference type="ARBA" id="ARBA00022777"/>
    </source>
</evidence>
<feature type="non-terminal residue" evidence="8">
    <location>
        <position position="186"/>
    </location>
</feature>
<evidence type="ECO:0000256" key="5">
    <source>
        <dbReference type="ARBA" id="ARBA00022741"/>
    </source>
</evidence>
<feature type="non-terminal residue" evidence="8">
    <location>
        <position position="1"/>
    </location>
</feature>
<proteinExistence type="inferred from homology"/>
<dbReference type="GO" id="GO:0005524">
    <property type="term" value="F:ATP binding"/>
    <property type="evidence" value="ECO:0007669"/>
    <property type="project" value="UniProtKB-KW"/>
</dbReference>
<dbReference type="PROSITE" id="PS00603">
    <property type="entry name" value="TK_CELLULAR_TYPE"/>
    <property type="match status" value="1"/>
</dbReference>
<keyword evidence="5" id="KW-0547">Nucleotide-binding</keyword>
<gene>
    <name evidence="8" type="ORF">METZ01_LOCUS59296</name>
</gene>
<keyword evidence="4" id="KW-0808">Transferase</keyword>
<evidence type="ECO:0000256" key="7">
    <source>
        <dbReference type="ARBA" id="ARBA00022840"/>
    </source>
</evidence>
<dbReference type="PANTHER" id="PTHR11441:SF0">
    <property type="entry name" value="THYMIDINE KINASE, CYTOSOLIC"/>
    <property type="match status" value="1"/>
</dbReference>
<dbReference type="GO" id="GO:0004797">
    <property type="term" value="F:thymidine kinase activity"/>
    <property type="evidence" value="ECO:0007669"/>
    <property type="project" value="UniProtKB-EC"/>
</dbReference>
<organism evidence="8">
    <name type="scientific">marine metagenome</name>
    <dbReference type="NCBI Taxonomy" id="408172"/>
    <lineage>
        <taxon>unclassified sequences</taxon>
        <taxon>metagenomes</taxon>
        <taxon>ecological metagenomes</taxon>
    </lineage>
</organism>
<comment type="similarity">
    <text evidence="1">Belongs to the thymidine kinase family.</text>
</comment>
<dbReference type="GO" id="GO:0071897">
    <property type="term" value="P:DNA biosynthetic process"/>
    <property type="evidence" value="ECO:0007669"/>
    <property type="project" value="UniProtKB-KW"/>
</dbReference>
<evidence type="ECO:0000313" key="8">
    <source>
        <dbReference type="EMBL" id="SVA06442.1"/>
    </source>
</evidence>
<sequence length="186" mass="21151">MAKLYFNYSSMNAGKSTALLQANHNYLERGMKTKMFTFSGDNRYEENRIVSRIGISADALPFSEDTDLFQSLIEDKNQREIKCVLIDEAQFLTKKQVSQLGRIVDELDTAVLAFGIRTDFQGELFEGSKYLLAWADNLKEIKTVCWCGRKATMVVRLDEKGNIVSQGEQLEIGGNEKYVPLCRAHF</sequence>
<dbReference type="EC" id="2.7.1.21" evidence="2"/>
<dbReference type="AlphaFoldDB" id="A0A381SR14"/>
<reference evidence="8" key="1">
    <citation type="submission" date="2018-05" db="EMBL/GenBank/DDBJ databases">
        <authorList>
            <person name="Lanie J.A."/>
            <person name="Ng W.-L."/>
            <person name="Kazmierczak K.M."/>
            <person name="Andrzejewski T.M."/>
            <person name="Davidsen T.M."/>
            <person name="Wayne K.J."/>
            <person name="Tettelin H."/>
            <person name="Glass J.I."/>
            <person name="Rusch D."/>
            <person name="Podicherti R."/>
            <person name="Tsui H.-C.T."/>
            <person name="Winkler M.E."/>
        </authorList>
    </citation>
    <scope>NUCLEOTIDE SEQUENCE</scope>
</reference>
<dbReference type="GO" id="GO:0005829">
    <property type="term" value="C:cytosol"/>
    <property type="evidence" value="ECO:0007669"/>
    <property type="project" value="TreeGrafter"/>
</dbReference>
<keyword evidence="3" id="KW-0237">DNA synthesis</keyword>
<dbReference type="SUPFAM" id="SSF52540">
    <property type="entry name" value="P-loop containing nucleoside triphosphate hydrolases"/>
    <property type="match status" value="1"/>
</dbReference>
<evidence type="ECO:0000256" key="4">
    <source>
        <dbReference type="ARBA" id="ARBA00022679"/>
    </source>
</evidence>
<name>A0A381SR14_9ZZZZ</name>
<dbReference type="InterPro" id="IPR027417">
    <property type="entry name" value="P-loop_NTPase"/>
</dbReference>
<dbReference type="Gene3D" id="3.40.50.300">
    <property type="entry name" value="P-loop containing nucleotide triphosphate hydrolases"/>
    <property type="match status" value="1"/>
</dbReference>
<protein>
    <recommendedName>
        <fullName evidence="2">thymidine kinase</fullName>
        <ecNumber evidence="2">2.7.1.21</ecNumber>
    </recommendedName>
</protein>
<evidence type="ECO:0000256" key="3">
    <source>
        <dbReference type="ARBA" id="ARBA00022634"/>
    </source>
</evidence>
<accession>A0A381SR14</accession>
<dbReference type="InterPro" id="IPR001267">
    <property type="entry name" value="Thymidine_kinase"/>
</dbReference>
<dbReference type="GO" id="GO:0046104">
    <property type="term" value="P:thymidine metabolic process"/>
    <property type="evidence" value="ECO:0007669"/>
    <property type="project" value="TreeGrafter"/>
</dbReference>
<dbReference type="SUPFAM" id="SSF57716">
    <property type="entry name" value="Glucocorticoid receptor-like (DNA-binding domain)"/>
    <property type="match status" value="1"/>
</dbReference>
<evidence type="ECO:0000256" key="1">
    <source>
        <dbReference type="ARBA" id="ARBA00007587"/>
    </source>
</evidence>
<dbReference type="PANTHER" id="PTHR11441">
    <property type="entry name" value="THYMIDINE KINASE"/>
    <property type="match status" value="1"/>
</dbReference>
<keyword evidence="7" id="KW-0067">ATP-binding</keyword>
<keyword evidence="6" id="KW-0418">Kinase</keyword>
<dbReference type="NCBIfam" id="NF003300">
    <property type="entry name" value="PRK04296.1-5"/>
    <property type="match status" value="1"/>
</dbReference>